<evidence type="ECO:0000313" key="1">
    <source>
        <dbReference type="EMBL" id="OQV20598.1"/>
    </source>
</evidence>
<dbReference type="AlphaFoldDB" id="A0A1W0WZK7"/>
<keyword evidence="2" id="KW-1185">Reference proteome</keyword>
<gene>
    <name evidence="1" type="ORF">BV898_05418</name>
</gene>
<dbReference type="EMBL" id="MTYJ01000029">
    <property type="protein sequence ID" value="OQV20598.1"/>
    <property type="molecule type" value="Genomic_DNA"/>
</dbReference>
<name>A0A1W0WZK7_HYPEX</name>
<proteinExistence type="predicted"/>
<accession>A0A1W0WZK7</accession>
<reference evidence="2" key="1">
    <citation type="submission" date="2017-01" db="EMBL/GenBank/DDBJ databases">
        <title>Comparative genomics of anhydrobiosis in the tardigrade Hypsibius dujardini.</title>
        <authorList>
            <person name="Yoshida Y."/>
            <person name="Koutsovoulos G."/>
            <person name="Laetsch D."/>
            <person name="Stevens L."/>
            <person name="Kumar S."/>
            <person name="Horikawa D."/>
            <person name="Ishino K."/>
            <person name="Komine S."/>
            <person name="Tomita M."/>
            <person name="Blaxter M."/>
            <person name="Arakawa K."/>
        </authorList>
    </citation>
    <scope>NUCLEOTIDE SEQUENCE [LARGE SCALE GENOMIC DNA]</scope>
    <source>
        <strain evidence="2">Z151</strain>
    </source>
</reference>
<organism evidence="1 2">
    <name type="scientific">Hypsibius exemplaris</name>
    <name type="common">Freshwater tardigrade</name>
    <dbReference type="NCBI Taxonomy" id="2072580"/>
    <lineage>
        <taxon>Eukaryota</taxon>
        <taxon>Metazoa</taxon>
        <taxon>Ecdysozoa</taxon>
        <taxon>Tardigrada</taxon>
        <taxon>Eutardigrada</taxon>
        <taxon>Parachela</taxon>
        <taxon>Hypsibioidea</taxon>
        <taxon>Hypsibiidae</taxon>
        <taxon>Hypsibius</taxon>
    </lineage>
</organism>
<dbReference type="Proteomes" id="UP000192578">
    <property type="component" value="Unassembled WGS sequence"/>
</dbReference>
<evidence type="ECO:0000313" key="2">
    <source>
        <dbReference type="Proteomes" id="UP000192578"/>
    </source>
</evidence>
<protein>
    <submittedName>
        <fullName evidence="1">Uncharacterized protein</fullName>
    </submittedName>
</protein>
<sequence length="73" mass="7828">MTRLVWVDRELCGLPFWTVTIVGTILCVPSSLVRGFVGLAGACGFPMNGAAEANMEYVVVPMASNGVRRQGRV</sequence>
<comment type="caution">
    <text evidence="1">The sequence shown here is derived from an EMBL/GenBank/DDBJ whole genome shotgun (WGS) entry which is preliminary data.</text>
</comment>